<keyword evidence="8 11" id="KW-0067">ATP-binding</keyword>
<feature type="domain" description="SAICAR synthetase/ADE2 N-terminal" evidence="12">
    <location>
        <begin position="3"/>
        <end position="229"/>
    </location>
</feature>
<accession>A0A2T2WG84</accession>
<dbReference type="Proteomes" id="UP000241848">
    <property type="component" value="Unassembled WGS sequence"/>
</dbReference>
<reference evidence="13 14" key="1">
    <citation type="journal article" date="2014" name="BMC Genomics">
        <title>Comparison of environmental and isolate Sulfobacillus genomes reveals diverse carbon, sulfur, nitrogen, and hydrogen metabolisms.</title>
        <authorList>
            <person name="Justice N.B."/>
            <person name="Norman A."/>
            <person name="Brown C.T."/>
            <person name="Singh A."/>
            <person name="Thomas B.C."/>
            <person name="Banfield J.F."/>
        </authorList>
    </citation>
    <scope>NUCLEOTIDE SEQUENCE [LARGE SCALE GENOMIC DNA]</scope>
    <source>
        <strain evidence="13">AMDSBA3</strain>
    </source>
</reference>
<dbReference type="InterPro" id="IPR033934">
    <property type="entry name" value="SAICAR_synt_PurC"/>
</dbReference>
<evidence type="ECO:0000256" key="3">
    <source>
        <dbReference type="ARBA" id="ARBA00012217"/>
    </source>
</evidence>
<dbReference type="Gene3D" id="3.30.200.20">
    <property type="entry name" value="Phosphorylase Kinase, domain 1"/>
    <property type="match status" value="1"/>
</dbReference>
<dbReference type="InterPro" id="IPR050089">
    <property type="entry name" value="SAICAR_synthetase"/>
</dbReference>
<protein>
    <recommendedName>
        <fullName evidence="4 11">Phosphoribosylaminoimidazole-succinocarboxamide synthase</fullName>
        <ecNumber evidence="3 11">6.3.2.6</ecNumber>
    </recommendedName>
    <alternativeName>
        <fullName evidence="9 11">SAICAR synthetase</fullName>
    </alternativeName>
</protein>
<dbReference type="EC" id="6.3.2.6" evidence="3 11"/>
<organism evidence="13 14">
    <name type="scientific">Sulfobacillus acidophilus</name>
    <dbReference type="NCBI Taxonomy" id="53633"/>
    <lineage>
        <taxon>Bacteria</taxon>
        <taxon>Bacillati</taxon>
        <taxon>Bacillota</taxon>
        <taxon>Clostridia</taxon>
        <taxon>Eubacteriales</taxon>
        <taxon>Clostridiales Family XVII. Incertae Sedis</taxon>
        <taxon>Sulfobacillus</taxon>
    </lineage>
</organism>
<evidence type="ECO:0000256" key="8">
    <source>
        <dbReference type="ARBA" id="ARBA00022840"/>
    </source>
</evidence>
<dbReference type="Gene3D" id="3.30.470.20">
    <property type="entry name" value="ATP-grasp fold, B domain"/>
    <property type="match status" value="1"/>
</dbReference>
<keyword evidence="7 11" id="KW-0658">Purine biosynthesis</keyword>
<evidence type="ECO:0000256" key="1">
    <source>
        <dbReference type="ARBA" id="ARBA00004672"/>
    </source>
</evidence>
<dbReference type="PROSITE" id="PS01058">
    <property type="entry name" value="SAICAR_SYNTHETASE_2"/>
    <property type="match status" value="1"/>
</dbReference>
<dbReference type="PANTHER" id="PTHR43599:SF3">
    <property type="entry name" value="SI:DKEY-6E2.2"/>
    <property type="match status" value="1"/>
</dbReference>
<evidence type="ECO:0000256" key="2">
    <source>
        <dbReference type="ARBA" id="ARBA00010190"/>
    </source>
</evidence>
<dbReference type="InterPro" id="IPR028923">
    <property type="entry name" value="SAICAR_synt/ADE2_N"/>
</dbReference>
<dbReference type="CDD" id="cd01415">
    <property type="entry name" value="SAICAR_synt_PurC"/>
    <property type="match status" value="1"/>
</dbReference>
<dbReference type="GO" id="GO:0004639">
    <property type="term" value="F:phosphoribosylaminoimidazolesuccinocarboxamide synthase activity"/>
    <property type="evidence" value="ECO:0007669"/>
    <property type="project" value="UniProtKB-UniRule"/>
</dbReference>
<evidence type="ECO:0000256" key="7">
    <source>
        <dbReference type="ARBA" id="ARBA00022755"/>
    </source>
</evidence>
<evidence type="ECO:0000313" key="14">
    <source>
        <dbReference type="Proteomes" id="UP000241848"/>
    </source>
</evidence>
<keyword evidence="6 11" id="KW-0547">Nucleotide-binding</keyword>
<evidence type="ECO:0000259" key="12">
    <source>
        <dbReference type="Pfam" id="PF01259"/>
    </source>
</evidence>
<dbReference type="UniPathway" id="UPA00074">
    <property type="reaction ID" value="UER00131"/>
</dbReference>
<evidence type="ECO:0000256" key="6">
    <source>
        <dbReference type="ARBA" id="ARBA00022741"/>
    </source>
</evidence>
<evidence type="ECO:0000313" key="13">
    <source>
        <dbReference type="EMBL" id="PSR21246.1"/>
    </source>
</evidence>
<evidence type="ECO:0000256" key="11">
    <source>
        <dbReference type="HAMAP-Rule" id="MF_00137"/>
    </source>
</evidence>
<comment type="pathway">
    <text evidence="1 11">Purine metabolism; IMP biosynthesis via de novo pathway; 5-amino-1-(5-phospho-D-ribosyl)imidazole-4-carboxamide from 5-amino-1-(5-phospho-D-ribosyl)imidazole-4-carboxylate: step 1/2.</text>
</comment>
<dbReference type="GO" id="GO:0006189">
    <property type="term" value="P:'de novo' IMP biosynthetic process"/>
    <property type="evidence" value="ECO:0007669"/>
    <property type="project" value="UniProtKB-UniRule"/>
</dbReference>
<evidence type="ECO:0000256" key="4">
    <source>
        <dbReference type="ARBA" id="ARBA00016460"/>
    </source>
</evidence>
<dbReference type="AlphaFoldDB" id="A0A2T2WG84"/>
<proteinExistence type="inferred from homology"/>
<dbReference type="HAMAP" id="MF_00137">
    <property type="entry name" value="SAICAR_synth"/>
    <property type="match status" value="1"/>
</dbReference>
<dbReference type="GO" id="GO:0009236">
    <property type="term" value="P:cobalamin biosynthetic process"/>
    <property type="evidence" value="ECO:0007669"/>
    <property type="project" value="InterPro"/>
</dbReference>
<dbReference type="EMBL" id="PXYV01000038">
    <property type="protein sequence ID" value="PSR21246.1"/>
    <property type="molecule type" value="Genomic_DNA"/>
</dbReference>
<comment type="catalytic activity">
    <reaction evidence="10 11">
        <text>5-amino-1-(5-phospho-D-ribosyl)imidazole-4-carboxylate + L-aspartate + ATP = (2S)-2-[5-amino-1-(5-phospho-beta-D-ribosyl)imidazole-4-carboxamido]succinate + ADP + phosphate + 2 H(+)</text>
        <dbReference type="Rhea" id="RHEA:22628"/>
        <dbReference type="ChEBI" id="CHEBI:15378"/>
        <dbReference type="ChEBI" id="CHEBI:29991"/>
        <dbReference type="ChEBI" id="CHEBI:30616"/>
        <dbReference type="ChEBI" id="CHEBI:43474"/>
        <dbReference type="ChEBI" id="CHEBI:58443"/>
        <dbReference type="ChEBI" id="CHEBI:77657"/>
        <dbReference type="ChEBI" id="CHEBI:456216"/>
        <dbReference type="EC" id="6.3.2.6"/>
    </reaction>
</comment>
<comment type="similarity">
    <text evidence="2 11">Belongs to the SAICAR synthetase family.</text>
</comment>
<comment type="caution">
    <text evidence="13">The sequence shown here is derived from an EMBL/GenBank/DDBJ whole genome shotgun (WGS) entry which is preliminary data.</text>
</comment>
<name>A0A2T2WG84_9FIRM</name>
<sequence>MVLLYEGKAKRVYATESPTQVRVEFKDSATAFNGQKKAEIGGKGTVNAAVSAQLLTHLANHGLATHFVKQLDARNLLVERLTMIGLEVVVRNRVAGSLHERTGLPEGTKIDIPVVEFYFKNDALGDPLLNDDHVRLLGLASDDLLAQLRREALRINGILESFFLQRQIVLVDFKLEFGFNADGALTLGDEISPDTCRLWDAQSGERLDKDRFRRDLGGVEEAYQEVYRRVMQ</sequence>
<dbReference type="NCBIfam" id="TIGR00081">
    <property type="entry name" value="purC"/>
    <property type="match status" value="1"/>
</dbReference>
<dbReference type="PANTHER" id="PTHR43599">
    <property type="entry name" value="MULTIFUNCTIONAL PROTEIN ADE2"/>
    <property type="match status" value="1"/>
</dbReference>
<dbReference type="PROSITE" id="PS01057">
    <property type="entry name" value="SAICAR_SYNTHETASE_1"/>
    <property type="match status" value="1"/>
</dbReference>
<evidence type="ECO:0000256" key="10">
    <source>
        <dbReference type="ARBA" id="ARBA00048475"/>
    </source>
</evidence>
<evidence type="ECO:0000256" key="5">
    <source>
        <dbReference type="ARBA" id="ARBA00022598"/>
    </source>
</evidence>
<dbReference type="SUPFAM" id="SSF56104">
    <property type="entry name" value="SAICAR synthase-like"/>
    <property type="match status" value="1"/>
</dbReference>
<dbReference type="InterPro" id="IPR018236">
    <property type="entry name" value="SAICAR_synthetase_CS"/>
</dbReference>
<evidence type="ECO:0000256" key="9">
    <source>
        <dbReference type="ARBA" id="ARBA00030409"/>
    </source>
</evidence>
<gene>
    <name evidence="11" type="primary">purC</name>
    <name evidence="13" type="ORF">C7B45_11500</name>
</gene>
<dbReference type="InterPro" id="IPR001636">
    <property type="entry name" value="SAICAR_synth"/>
</dbReference>
<keyword evidence="5 11" id="KW-0436">Ligase</keyword>
<dbReference type="FunFam" id="3.30.470.20:FF:000006">
    <property type="entry name" value="Phosphoribosylaminoimidazole-succinocarboxamide synthase"/>
    <property type="match status" value="1"/>
</dbReference>
<dbReference type="GO" id="GO:0005524">
    <property type="term" value="F:ATP binding"/>
    <property type="evidence" value="ECO:0007669"/>
    <property type="project" value="UniProtKB-KW"/>
</dbReference>
<dbReference type="Pfam" id="PF01259">
    <property type="entry name" value="SAICAR_synt"/>
    <property type="match status" value="1"/>
</dbReference>